<dbReference type="GO" id="GO:0019781">
    <property type="term" value="F:NEDD8 activating enzyme activity"/>
    <property type="evidence" value="ECO:0007669"/>
    <property type="project" value="UniProtKB-UniRule"/>
</dbReference>
<keyword evidence="3 4" id="KW-0833">Ubl conjugation pathway</keyword>
<dbReference type="InterPro" id="IPR045886">
    <property type="entry name" value="ThiF/MoeB/HesA"/>
</dbReference>
<evidence type="ECO:0000313" key="7">
    <source>
        <dbReference type="Proteomes" id="UP000009328"/>
    </source>
</evidence>
<dbReference type="InterPro" id="IPR030667">
    <property type="entry name" value="APP-BP1"/>
</dbReference>
<reference evidence="6 7" key="1">
    <citation type="journal article" date="2012" name="Eukaryot. Cell">
        <title>Draft genome sequence of Wickerhamomyces ciferrii NRRL Y-1031 F-60-10.</title>
        <authorList>
            <person name="Schneider J."/>
            <person name="Andrea H."/>
            <person name="Blom J."/>
            <person name="Jaenicke S."/>
            <person name="Ruckert C."/>
            <person name="Schorsch C."/>
            <person name="Szczepanowski R."/>
            <person name="Farwick M."/>
            <person name="Goesmann A."/>
            <person name="Puhler A."/>
            <person name="Schaffer S."/>
            <person name="Tauch A."/>
            <person name="Kohler T."/>
            <person name="Brinkrolf K."/>
        </authorList>
    </citation>
    <scope>NUCLEOTIDE SEQUENCE [LARGE SCALE GENOMIC DNA]</scope>
    <source>
        <strain evidence="7">ATCC 14091 / BCRC 22168 / CBS 111 / JCM 3599 / NBRC 0793 / NRRL Y-1031 F-60-10</strain>
    </source>
</reference>
<organism evidence="6 7">
    <name type="scientific">Wickerhamomyces ciferrii (strain ATCC 14091 / BCRC 22168 / CBS 111 / JCM 3599 / NBRC 0793 / NRRL Y-1031 F-60-10)</name>
    <name type="common">Yeast</name>
    <name type="synonym">Pichia ciferrii</name>
    <dbReference type="NCBI Taxonomy" id="1206466"/>
    <lineage>
        <taxon>Eukaryota</taxon>
        <taxon>Fungi</taxon>
        <taxon>Dikarya</taxon>
        <taxon>Ascomycota</taxon>
        <taxon>Saccharomycotina</taxon>
        <taxon>Saccharomycetes</taxon>
        <taxon>Phaffomycetales</taxon>
        <taxon>Wickerhamomycetaceae</taxon>
        <taxon>Wickerhamomyces</taxon>
    </lineage>
</organism>
<proteinExistence type="inferred from homology"/>
<comment type="similarity">
    <text evidence="2 4">Belongs to the ubiquitin-activating E1 family. ULA1 subfamily.</text>
</comment>
<feature type="domain" description="THIF-type NAD/FAD binding fold" evidence="5">
    <location>
        <begin position="10"/>
        <end position="502"/>
    </location>
</feature>
<comment type="caution">
    <text evidence="6">The sequence shown here is derived from an EMBL/GenBank/DDBJ whole genome shotgun (WGS) entry which is preliminary data.</text>
</comment>
<dbReference type="InterPro" id="IPR035985">
    <property type="entry name" value="Ubiquitin-activating_enz"/>
</dbReference>
<dbReference type="GO" id="GO:0045116">
    <property type="term" value="P:protein neddylation"/>
    <property type="evidence" value="ECO:0007669"/>
    <property type="project" value="UniProtKB-UniRule"/>
</dbReference>
<dbReference type="Gene3D" id="3.40.50.12550">
    <property type="entry name" value="Ubiquitin-activating enzyme E1, inactive adenylation domain, subdomain 2"/>
    <property type="match status" value="1"/>
</dbReference>
<dbReference type="SUPFAM" id="SSF69572">
    <property type="entry name" value="Activating enzymes of the ubiquitin-like proteins"/>
    <property type="match status" value="1"/>
</dbReference>
<dbReference type="Gene3D" id="3.40.50.720">
    <property type="entry name" value="NAD(P)-binding Rossmann-like Domain"/>
    <property type="match status" value="1"/>
</dbReference>
<dbReference type="AlphaFoldDB" id="K0KQG1"/>
<dbReference type="UniPathway" id="UPA00885"/>
<gene>
    <name evidence="6" type="ORF">BN7_3043</name>
</gene>
<dbReference type="EMBL" id="CAIF01000080">
    <property type="protein sequence ID" value="CCH43493.1"/>
    <property type="molecule type" value="Genomic_DNA"/>
</dbReference>
<comment type="function">
    <text evidence="4">Regulatory subunit of the dimeric UBA3-ULA1 E1 enzyme.</text>
</comment>
<evidence type="ECO:0000256" key="4">
    <source>
        <dbReference type="PIRNR" id="PIRNR039099"/>
    </source>
</evidence>
<protein>
    <recommendedName>
        <fullName evidence="4">NEDD8-activating enzyme E1 regulatory subunit</fullName>
    </recommendedName>
</protein>
<evidence type="ECO:0000256" key="1">
    <source>
        <dbReference type="ARBA" id="ARBA00005032"/>
    </source>
</evidence>
<dbReference type="PANTHER" id="PTHR10953">
    <property type="entry name" value="UBIQUITIN-ACTIVATING ENZYME E1"/>
    <property type="match status" value="1"/>
</dbReference>
<dbReference type="STRING" id="1206466.K0KQG1"/>
<keyword evidence="7" id="KW-1185">Reference proteome</keyword>
<sequence length="510" mass="59228">MTQVNKEEKYDRQLRLWANSGQSSLESAKILIIQPTSTTSELLKNLILPGIGHFTIIDYDSKINDVDLSNNFYLGDDDLGKSKIDVLASNLQELNHDVSYSIQKIDPSQGSIEDFINAQNDLYWSQFDLVISNYQLESLITKLNDLKIPIMIINSIGFYGFLRIFKSTFEIYETHPQSLIDLRILSTWDELQNYSDSIDLHSLDIEQHSQIPYLIIQLKAVENWRLNHDNQLPTTSQEKKQFKELIRSWKKDHYQLNFDEAIDNSHKIFNNVKIPSNVKDIFSHIDEYYNDFNKRSVFWILVKALKEFVDLNDGFLPLSGELPDMDSTTENYIKLQNIYLKKAQEDLAKLKDILIKLRLKLGKESLPISDEILKNFAKNSKFLYFSQNSNKLIPLNFNKIFDESHNSLILLSFFIIERFQKDTKKFPTLQNIDELIKISHDFVTSDDDSLHLILHELVRSEGQELNNIASLMGGIGSQEAIKIITKQYIPLDNTLIYDGINSVTERWKLD</sequence>
<dbReference type="Proteomes" id="UP000009328">
    <property type="component" value="Unassembled WGS sequence"/>
</dbReference>
<accession>K0KQG1</accession>
<evidence type="ECO:0000313" key="6">
    <source>
        <dbReference type="EMBL" id="CCH43493.1"/>
    </source>
</evidence>
<dbReference type="eggNOG" id="KOG2016">
    <property type="taxonomic scope" value="Eukaryota"/>
</dbReference>
<name>K0KQG1_WICCF</name>
<dbReference type="FunCoup" id="K0KQG1">
    <property type="interactions" value="25"/>
</dbReference>
<dbReference type="PIRSF" id="PIRSF039099">
    <property type="entry name" value="APP-BP1"/>
    <property type="match status" value="1"/>
</dbReference>
<evidence type="ECO:0000256" key="3">
    <source>
        <dbReference type="ARBA" id="ARBA00022786"/>
    </source>
</evidence>
<dbReference type="PANTHER" id="PTHR10953:SF29">
    <property type="entry name" value="NEDD8-ACTIVATING ENZYME E1 REGULATORY SUBUNIT"/>
    <property type="match status" value="1"/>
</dbReference>
<evidence type="ECO:0000259" key="5">
    <source>
        <dbReference type="Pfam" id="PF00899"/>
    </source>
</evidence>
<dbReference type="InterPro" id="IPR000594">
    <property type="entry name" value="ThiF_NAD_FAD-bd"/>
</dbReference>
<dbReference type="InParanoid" id="K0KQG1"/>
<comment type="pathway">
    <text evidence="1 4">Protein modification; protein neddylation.</text>
</comment>
<dbReference type="Pfam" id="PF00899">
    <property type="entry name" value="ThiF"/>
    <property type="match status" value="1"/>
</dbReference>
<dbReference type="GO" id="GO:0005737">
    <property type="term" value="C:cytoplasm"/>
    <property type="evidence" value="ECO:0007669"/>
    <property type="project" value="TreeGrafter"/>
</dbReference>
<dbReference type="HOGENOM" id="CLU_019618_2_1_1"/>
<evidence type="ECO:0000256" key="2">
    <source>
        <dbReference type="ARBA" id="ARBA00006868"/>
    </source>
</evidence>